<organism evidence="1 2">
    <name type="scientific">Gossypium arboreum</name>
    <name type="common">Tree cotton</name>
    <name type="synonym">Gossypium nanking</name>
    <dbReference type="NCBI Taxonomy" id="29729"/>
    <lineage>
        <taxon>Eukaryota</taxon>
        <taxon>Viridiplantae</taxon>
        <taxon>Streptophyta</taxon>
        <taxon>Embryophyta</taxon>
        <taxon>Tracheophyta</taxon>
        <taxon>Spermatophyta</taxon>
        <taxon>Magnoliopsida</taxon>
        <taxon>eudicotyledons</taxon>
        <taxon>Gunneridae</taxon>
        <taxon>Pentapetalae</taxon>
        <taxon>rosids</taxon>
        <taxon>malvids</taxon>
        <taxon>Malvales</taxon>
        <taxon>Malvaceae</taxon>
        <taxon>Malvoideae</taxon>
        <taxon>Gossypium</taxon>
    </lineage>
</organism>
<evidence type="ECO:0000313" key="1">
    <source>
        <dbReference type="EMBL" id="KHF99016.1"/>
    </source>
</evidence>
<gene>
    <name evidence="1" type="ORF">F383_38282</name>
</gene>
<comment type="caution">
    <text evidence="1">The sequence shown here is derived from an EMBL/GenBank/DDBJ whole genome shotgun (WGS) entry which is preliminary data.</text>
</comment>
<dbReference type="EMBL" id="JRRC01061326">
    <property type="protein sequence ID" value="KHF99016.1"/>
    <property type="molecule type" value="Genomic_DNA"/>
</dbReference>
<name>A0A0B0MF47_GOSAR</name>
<reference evidence="2" key="1">
    <citation type="submission" date="2014-09" db="EMBL/GenBank/DDBJ databases">
        <authorList>
            <person name="Mudge J."/>
            <person name="Ramaraj T."/>
            <person name="Lindquist I.E."/>
            <person name="Bharti A.K."/>
            <person name="Sundararajan A."/>
            <person name="Cameron C.T."/>
            <person name="Woodward J.E."/>
            <person name="May G.D."/>
            <person name="Brubaker C."/>
            <person name="Broadhvest J."/>
            <person name="Wilkins T.A."/>
        </authorList>
    </citation>
    <scope>NUCLEOTIDE SEQUENCE</scope>
    <source>
        <strain evidence="2">cv. AKA8401</strain>
    </source>
</reference>
<dbReference type="AlphaFoldDB" id="A0A0B0MF47"/>
<protein>
    <submittedName>
        <fullName evidence="1">Uncharacterized protein</fullName>
    </submittedName>
</protein>
<keyword evidence="2" id="KW-1185">Reference proteome</keyword>
<dbReference type="Proteomes" id="UP000032142">
    <property type="component" value="Unassembled WGS sequence"/>
</dbReference>
<accession>A0A0B0MF47</accession>
<sequence length="16" mass="1973">MTRTCTDTRIQPTHRR</sequence>
<proteinExistence type="predicted"/>
<evidence type="ECO:0000313" key="2">
    <source>
        <dbReference type="Proteomes" id="UP000032142"/>
    </source>
</evidence>